<dbReference type="HOGENOM" id="CLU_118473_0_0_9"/>
<accession>A0A0H2YQT1</accession>
<dbReference type="InterPro" id="IPR021338">
    <property type="entry name" value="DUF2953"/>
</dbReference>
<dbReference type="AlphaFoldDB" id="A0A0H2YQT1"/>
<dbReference type="PaxDb" id="195103-CPF_2057"/>
<dbReference type="KEGG" id="cpf:CPF_2057"/>
<dbReference type="eggNOG" id="ENOG50322CW">
    <property type="taxonomic scope" value="Bacteria"/>
</dbReference>
<dbReference type="STRING" id="195103.CPF_2057"/>
<dbReference type="Proteomes" id="UP000001823">
    <property type="component" value="Chromosome"/>
</dbReference>
<dbReference type="EMBL" id="CP000246">
    <property type="protein sequence ID" value="ABG83354.1"/>
    <property type="molecule type" value="Genomic_DNA"/>
</dbReference>
<proteinExistence type="predicted"/>
<reference evidence="2 3" key="1">
    <citation type="journal article" date="2006" name="Genome Res.">
        <title>Skewed genomic variability in strains of the toxigenic bacterial pathogen, Clostridium perfringens.</title>
        <authorList>
            <person name="Myers G.S."/>
            <person name="Rasko D.A."/>
            <person name="Cheung J.K."/>
            <person name="Ravel J."/>
            <person name="Seshadri R."/>
            <person name="Deboy R.T."/>
            <person name="Ren Q."/>
            <person name="Varga J."/>
            <person name="Awad M.M."/>
            <person name="Brinkac L.M."/>
            <person name="Daugherty S.C."/>
            <person name="Haft D.H."/>
            <person name="Dodson R.J."/>
            <person name="Madupu R."/>
            <person name="Nelson W.C."/>
            <person name="Rosovitz M.J."/>
            <person name="Sullivan S.A."/>
            <person name="Khouri H."/>
            <person name="Dimitrov G.I."/>
            <person name="Watkins K.L."/>
            <person name="Mulligan S."/>
            <person name="Benton J."/>
            <person name="Radune D."/>
            <person name="Fisher D.J."/>
            <person name="Atkins H.S."/>
            <person name="Hiscox T."/>
            <person name="Jost B.H."/>
            <person name="Billington S.J."/>
            <person name="Songer J.G."/>
            <person name="McClane B.A."/>
            <person name="Titball R.W."/>
            <person name="Rood J.I."/>
            <person name="Melville S.B."/>
            <person name="Paulsen I.T."/>
        </authorList>
    </citation>
    <scope>NUCLEOTIDE SEQUENCE [LARGE SCALE GENOMIC DNA]</scope>
    <source>
        <strain evidence="3">ATCC 13124 / DSM 756 / JCM 1290 / NCIMB 6125 / NCTC 8237 / S 107 / Type A</strain>
    </source>
</reference>
<gene>
    <name evidence="2" type="ordered locus">CPF_2057</name>
</gene>
<keyword evidence="1" id="KW-0472">Membrane</keyword>
<feature type="transmembrane region" description="Helical" evidence="1">
    <location>
        <begin position="159"/>
        <end position="185"/>
    </location>
</feature>
<dbReference type="Pfam" id="PF11167">
    <property type="entry name" value="DUF2953"/>
    <property type="match status" value="1"/>
</dbReference>
<keyword evidence="1" id="KW-0812">Transmembrane</keyword>
<evidence type="ECO:0008006" key="4">
    <source>
        <dbReference type="Google" id="ProtNLM"/>
    </source>
</evidence>
<organism evidence="2 3">
    <name type="scientific">Clostridium perfringens (strain ATCC 13124 / DSM 756 / JCM 1290 / NCIMB 6125 / NCTC 8237 / Type A)</name>
    <dbReference type="NCBI Taxonomy" id="195103"/>
    <lineage>
        <taxon>Bacteria</taxon>
        <taxon>Bacillati</taxon>
        <taxon>Bacillota</taxon>
        <taxon>Clostridia</taxon>
        <taxon>Eubacteriales</taxon>
        <taxon>Clostridiaceae</taxon>
        <taxon>Clostridium</taxon>
    </lineage>
</organism>
<keyword evidence="1" id="KW-1133">Transmembrane helix</keyword>
<dbReference type="RefSeq" id="WP_003458750.1">
    <property type="nucleotide sequence ID" value="NC_008261.1"/>
</dbReference>
<sequence length="190" mass="22319">MLKFFLLFLLLLLLVLLFFPINLKFKLVFSEKDFKINLYKFEILSLNKILGAHKEKKEISKKGNKDTKIKKSSKKKRTFLKPPSNLTIAKLIKLLTKSKFKPSLKIVLDLNFSSEDAALTAILYGFIHQILSLIYTRLDYFFKLKKFTGNINPKFNNENYLFFEVQGIITINFAQIIYIGFLYLLNFKKL</sequence>
<feature type="transmembrane region" description="Helical" evidence="1">
    <location>
        <begin position="117"/>
        <end position="138"/>
    </location>
</feature>
<keyword evidence="3" id="KW-1185">Reference proteome</keyword>
<evidence type="ECO:0000256" key="1">
    <source>
        <dbReference type="SAM" id="Phobius"/>
    </source>
</evidence>
<evidence type="ECO:0000313" key="3">
    <source>
        <dbReference type="Proteomes" id="UP000001823"/>
    </source>
</evidence>
<protein>
    <recommendedName>
        <fullName evidence="4">DUF2953 domain-containing protein</fullName>
    </recommendedName>
</protein>
<name>A0A0H2YQT1_CLOP1</name>
<evidence type="ECO:0000313" key="2">
    <source>
        <dbReference type="EMBL" id="ABG83354.1"/>
    </source>
</evidence>